<protein>
    <submittedName>
        <fullName evidence="1">Uncharacterized protein</fullName>
    </submittedName>
</protein>
<name>A0A848GHQ1_9BACT</name>
<dbReference type="EMBL" id="JABBGC010000001">
    <property type="protein sequence ID" value="NML37347.1"/>
    <property type="molecule type" value="Genomic_DNA"/>
</dbReference>
<comment type="caution">
    <text evidence="1">The sequence shown here is derived from an EMBL/GenBank/DDBJ whole genome shotgun (WGS) entry which is preliminary data.</text>
</comment>
<proteinExistence type="predicted"/>
<organism evidence="1 2">
    <name type="scientific">Chitinophaga fulva</name>
    <dbReference type="NCBI Taxonomy" id="2728842"/>
    <lineage>
        <taxon>Bacteria</taxon>
        <taxon>Pseudomonadati</taxon>
        <taxon>Bacteroidota</taxon>
        <taxon>Chitinophagia</taxon>
        <taxon>Chitinophagales</taxon>
        <taxon>Chitinophagaceae</taxon>
        <taxon>Chitinophaga</taxon>
    </lineage>
</organism>
<reference evidence="1 2" key="1">
    <citation type="submission" date="2020-04" db="EMBL/GenBank/DDBJ databases">
        <title>Chitinophaga sp. G-6-1-13 sp. nov., isolated from soil.</title>
        <authorList>
            <person name="Dahal R.H."/>
            <person name="Chaudhary D.K."/>
        </authorList>
    </citation>
    <scope>NUCLEOTIDE SEQUENCE [LARGE SCALE GENOMIC DNA]</scope>
    <source>
        <strain evidence="1 2">G-6-1-13</strain>
    </source>
</reference>
<evidence type="ECO:0000313" key="1">
    <source>
        <dbReference type="EMBL" id="NML37347.1"/>
    </source>
</evidence>
<dbReference type="RefSeq" id="WP_169224413.1">
    <property type="nucleotide sequence ID" value="NZ_JABBGC010000001.1"/>
</dbReference>
<gene>
    <name evidence="1" type="ORF">HHL17_09065</name>
</gene>
<keyword evidence="2" id="KW-1185">Reference proteome</keyword>
<sequence>MKLLYKIDLQHYQETCKKNISDYSVATLGENLIWGDVLILGNENAYLSFKADLIKFSYDLYDVLKNLKINKASVYNLHNMYELYEFEIKMEADNVLLKLDRKKKVAFNYNDFCQEIYKLKQNIMNDIKILFKDHHNINNMEKLFSLLLEQ</sequence>
<evidence type="ECO:0000313" key="2">
    <source>
        <dbReference type="Proteomes" id="UP000583266"/>
    </source>
</evidence>
<dbReference type="AlphaFoldDB" id="A0A848GHQ1"/>
<dbReference type="Proteomes" id="UP000583266">
    <property type="component" value="Unassembled WGS sequence"/>
</dbReference>
<accession>A0A848GHQ1</accession>